<dbReference type="EMBL" id="CP011074">
    <property type="protein sequence ID" value="AKF92646.1"/>
    <property type="molecule type" value="Genomic_DNA"/>
</dbReference>
<reference evidence="1" key="1">
    <citation type="submission" date="2015-03" db="EMBL/GenBank/DDBJ databases">
        <title>MIGS Cultured Bacterial/Archaeal sample from Brevibacillus laterosporus.</title>
        <authorList>
            <person name="Zeng D."/>
            <person name="Zhu L."/>
            <person name="Dong G."/>
            <person name="Ye W."/>
            <person name="Ren D."/>
            <person name="Wu L."/>
            <person name="Xu J."/>
            <person name="Li G."/>
            <person name="Guo L."/>
        </authorList>
    </citation>
    <scope>NUCLEOTIDE SEQUENCE</scope>
    <source>
        <strain evidence="1">B9</strain>
    </source>
</reference>
<proteinExistence type="predicted"/>
<accession>A0A0F6XYU7</accession>
<evidence type="ECO:0008006" key="2">
    <source>
        <dbReference type="Google" id="ProtNLM"/>
    </source>
</evidence>
<dbReference type="RefSeq" id="WP_031411260.1">
    <property type="nucleotide sequence ID" value="NZ_CP011074.1"/>
</dbReference>
<gene>
    <name evidence="1" type="ORF">EX87_02340</name>
</gene>
<evidence type="ECO:0000313" key="1">
    <source>
        <dbReference type="EMBL" id="AKF92646.1"/>
    </source>
</evidence>
<name>A0A0F6XYU7_BRELA</name>
<sequence>MIHRMNDPVVLRRTGTTLGERNIIKATNNKSRTLKACIRGVVSSWHQKETDPVEWEYKATLAFRLDEDIQMNDTLEIPMYGEFIVVDVTSGKRFLSVIGIKEKRGAE</sequence>
<dbReference type="AlphaFoldDB" id="A0A0F6XYU7"/>
<organism evidence="1">
    <name type="scientific">Brevibacillus laterosporus</name>
    <name type="common">Bacillus laterosporus</name>
    <dbReference type="NCBI Taxonomy" id="1465"/>
    <lineage>
        <taxon>Bacteria</taxon>
        <taxon>Bacillati</taxon>
        <taxon>Bacillota</taxon>
        <taxon>Bacilli</taxon>
        <taxon>Bacillales</taxon>
        <taxon>Paenibacillaceae</taxon>
        <taxon>Brevibacillus</taxon>
    </lineage>
</organism>
<protein>
    <recommendedName>
        <fullName evidence="2">Head-tail adaptor protein</fullName>
    </recommendedName>
</protein>